<gene>
    <name evidence="1" type="ORF">EDC61_1234</name>
</gene>
<dbReference type="EMBL" id="SLZY01000023">
    <property type="protein sequence ID" value="TCS68789.1"/>
    <property type="molecule type" value="Genomic_DNA"/>
</dbReference>
<name>A0A4R3JPV8_9PROT</name>
<accession>A0A4R3JPV8</accession>
<dbReference type="RefSeq" id="WP_126460786.1">
    <property type="nucleotide sequence ID" value="NZ_AP018721.1"/>
</dbReference>
<proteinExistence type="predicted"/>
<evidence type="ECO:0000313" key="2">
    <source>
        <dbReference type="Proteomes" id="UP000295135"/>
    </source>
</evidence>
<dbReference type="SUPFAM" id="SSF52091">
    <property type="entry name" value="SpoIIaa-like"/>
    <property type="match status" value="1"/>
</dbReference>
<sequence length="111" mass="12292">MSLPGLHLTRIGQGRYLMEPSDGLDVSQRDELLDAVLHRLQQGQASLLYYDLGNVPLIDDIYYSWLDVLARACTAINVRMVCVQMQPTAAFALSSLLRGPPPFDTALTVET</sequence>
<protein>
    <submittedName>
        <fullName evidence="1">RsbT antagonist protein RsbS</fullName>
    </submittedName>
</protein>
<evidence type="ECO:0000313" key="1">
    <source>
        <dbReference type="EMBL" id="TCS68789.1"/>
    </source>
</evidence>
<organism evidence="1 2">
    <name type="scientific">Sulfuritortus calidifontis</name>
    <dbReference type="NCBI Taxonomy" id="1914471"/>
    <lineage>
        <taxon>Bacteria</taxon>
        <taxon>Pseudomonadati</taxon>
        <taxon>Pseudomonadota</taxon>
        <taxon>Betaproteobacteria</taxon>
        <taxon>Nitrosomonadales</taxon>
        <taxon>Thiobacillaceae</taxon>
        <taxon>Sulfuritortus</taxon>
    </lineage>
</organism>
<dbReference type="InterPro" id="IPR036513">
    <property type="entry name" value="STAS_dom_sf"/>
</dbReference>
<keyword evidence="2" id="KW-1185">Reference proteome</keyword>
<dbReference type="OrthoDB" id="8562847at2"/>
<comment type="caution">
    <text evidence="1">The sequence shown here is derived from an EMBL/GenBank/DDBJ whole genome shotgun (WGS) entry which is preliminary data.</text>
</comment>
<dbReference type="Gene3D" id="3.30.750.24">
    <property type="entry name" value="STAS domain"/>
    <property type="match status" value="1"/>
</dbReference>
<reference evidence="1 2" key="1">
    <citation type="submission" date="2019-03" db="EMBL/GenBank/DDBJ databases">
        <title>Genomic Encyclopedia of Type Strains, Phase IV (KMG-IV): sequencing the most valuable type-strain genomes for metagenomic binning, comparative biology and taxonomic classification.</title>
        <authorList>
            <person name="Goeker M."/>
        </authorList>
    </citation>
    <scope>NUCLEOTIDE SEQUENCE [LARGE SCALE GENOMIC DNA]</scope>
    <source>
        <strain evidence="1 2">DSM 103923</strain>
    </source>
</reference>
<dbReference type="Proteomes" id="UP000295135">
    <property type="component" value="Unassembled WGS sequence"/>
</dbReference>
<dbReference type="AlphaFoldDB" id="A0A4R3JPV8"/>